<dbReference type="InterPro" id="IPR018200">
    <property type="entry name" value="USP_CS"/>
</dbReference>
<organism evidence="3 4">
    <name type="scientific">Tritrichomonas musculus</name>
    <dbReference type="NCBI Taxonomy" id="1915356"/>
    <lineage>
        <taxon>Eukaryota</taxon>
        <taxon>Metamonada</taxon>
        <taxon>Parabasalia</taxon>
        <taxon>Tritrichomonadida</taxon>
        <taxon>Tritrichomonadidae</taxon>
        <taxon>Tritrichomonas</taxon>
    </lineage>
</organism>
<proteinExistence type="predicted"/>
<dbReference type="Pfam" id="PF00443">
    <property type="entry name" value="UCH"/>
    <property type="match status" value="1"/>
</dbReference>
<evidence type="ECO:0000256" key="1">
    <source>
        <dbReference type="SAM" id="MobiDB-lite"/>
    </source>
</evidence>
<dbReference type="EMBL" id="JAPFFF010000009">
    <property type="protein sequence ID" value="KAK8883309.1"/>
    <property type="molecule type" value="Genomic_DNA"/>
</dbReference>
<dbReference type="InterPro" id="IPR028889">
    <property type="entry name" value="USP"/>
</dbReference>
<dbReference type="InterPro" id="IPR050164">
    <property type="entry name" value="Peptidase_C19"/>
</dbReference>
<reference evidence="3 4" key="1">
    <citation type="submission" date="2024-04" db="EMBL/GenBank/DDBJ databases">
        <title>Tritrichomonas musculus Genome.</title>
        <authorList>
            <person name="Alves-Ferreira E."/>
            <person name="Grigg M."/>
            <person name="Lorenzi H."/>
            <person name="Galac M."/>
        </authorList>
    </citation>
    <scope>NUCLEOTIDE SEQUENCE [LARGE SCALE GENOMIC DNA]</scope>
    <source>
        <strain evidence="3 4">EAF2021</strain>
    </source>
</reference>
<dbReference type="InterPro" id="IPR038765">
    <property type="entry name" value="Papain-like_cys_pep_sf"/>
</dbReference>
<dbReference type="Proteomes" id="UP001470230">
    <property type="component" value="Unassembled WGS sequence"/>
</dbReference>
<dbReference type="PANTHER" id="PTHR24006:SF827">
    <property type="entry name" value="UBIQUITIN CARBOXYL-TERMINAL HYDROLASE 34"/>
    <property type="match status" value="1"/>
</dbReference>
<name>A0ABR2JWQ9_9EUKA</name>
<dbReference type="InterPro" id="IPR001394">
    <property type="entry name" value="Peptidase_C19_UCH"/>
</dbReference>
<keyword evidence="3" id="KW-0378">Hydrolase</keyword>
<dbReference type="PANTHER" id="PTHR24006">
    <property type="entry name" value="UBIQUITIN CARBOXYL-TERMINAL HYDROLASE"/>
    <property type="match status" value="1"/>
</dbReference>
<sequence>MSREIEDIIKEHPDDIPAQIDALSEAAIDKDLHNYYDIAMELHQKAFDLTIQGFQDKLPELLPKYILTYYLKNSSNEKAIHDFKKDFKKLDNGDDIWDKSKKFYIPEIDTTFKKLNFNLKPNFFIQTYFFPELIDYIKSDVELSLDQLLYYTTIAKNCKSGLKSGTLSDLAQACFQKVSKIENYEQSSIRTIDEKKLRDLLTFIRNNLRLGEGKNLDKLENEIAFKFALSPFLSKQFDGLLRFNSNKSFSSSLVSQIQERGIVEHILKSMHQDLASQFATLLSKLWNAGSYDTQILKQYWNLSLSQHSSVLQKFFTPWPDLIYSIPKSKIDDFWELVENTKSFPEPVVTCLQKVANRANNDVKKAVFSVLWNALEDQNKMDFITVLTDYTPTNSDGRSEVIEKCFSLIEKGEDVKFALCLLSHIWKNVDQEKTKSKFIILLDKCKPQADDIGLLFTVMVKMAENYPAPFDHKEIKKMKKLIKPFFNPQNNHSISTFLKSLITIQKGKLFETDELSKILKWVSKDPENVDNSFFSLIMLIFGKINNISNDSSPIQSLELNGIDTLWELLFSSKLPQVSIYFVNLVYRCQDSNAINLFINRCLSKLDSVGSLYALKMLVMKIENPLDLKAMGIKRNIFIPQDRYINVNFDGDFINSLKVLNGVGVALIKSMIARRTNSNESKIVLVKDQQPVEDNHVFLNDERISVSIGASTDPVRVWKKEELPSQILIQPEYFGQLFDLLTSDNHLLAELSLQLLNFLESSPDELRDIQLIERQEGNMDSKIDTDDTGDIETPTSNEFNTFDDSSSSKSRRSKIKTSKKSEKSFFSKSEFVISWDDKFNPENRFILLYRLNLLANLVSHNHKKFIKGFFQTGGFKQLITMLLNSDERSDILFYSIEMLLKASTTFNLGKLKTQIYQEIGIDFAISTLMKIISKFLSDESYDSHSLLVLLTLLDDLVSYHQKVLLIQDDFPRFYEECLFNADSQVRAGINRILAKVPTDQIEEITYNHLEKASEGNCNEFFYLLRNIANNTESPEKLWKLAFKSLQKYLLQPTTNSKLEFEKEEEDQEELQKTVDDLCAKEADETFLCGIFEVFEVLLPRIQGHIPKAKKVIFFILKKVIFNTNRYIPYPYLSFNLLTKLIDKNESIELEIIKFIKEVTSDCPPSSSYPPNLSSTAKLRGLQNLGCTCYLNSSMQQIFRIQNVRDAVLSYKPDSETEPDKDWTAQLCLLWTKLLYAPFHSINTQPFIKNWTGWDGKPINTMEQQDAVEFVQMLLDRIDEKLQDIKPVSNSVQGSILHKLKGISVDFESDSHEKFTTFSLDVNGRSNLQESYDAILIPDTFPHYKASEEIGYIDANSYTSIEQAPTVLIFQLKRFDYDIETMTRKKINSKYEFSFETDIKTILTENQDVAEPTPCVYELCGVVMHTGNAMGGHYYSYCKDEITNEWNCYNDSTVSPLKTENVINNSLGGMIEVNVLDKKTNEWVREKRENMESAYLLIYKKKDREIKNDKKEPICLMSPRMLRAYLKEQKELILRNVTISNDYLHFIESISEDLNDEIVFIFLFENFVQSLSNSALPVTTDSFINIVKKKLDSSDKFSTFFLSKDTELINLLLNSSSVTTRNACIPVINVAIKKVPKEGEIFINKILSQLDFILNNWKNFDQVFQPIYFYVSEIDSNRRDILDSMLSLLNEKIPSKFKDRELEDFLTSVNLSSVFKIILLLILKLNLTDEFLNTIIDETFMNRWFQSSLHTFEFASLITYFLKDNKKYTDQYLKYILQNSKKMSSSTLAAHFSNACTFVDSLSEYRINWFFKKGIPSQELVGYQLSSFISDSANNISSTKNKSASQLLIKKSNLWLQQWLISTEINVRRSCKLFIYSLFPSFKSFSPSTTFGGYPIPPQFSSPNDSENDRQLGETQEEKDNIIILFEKLLDLSKELMNTCKTAQKIKSNNNTNKPSEVYIPTGDYLEILAWCAFYGRLEKNILKNKDLFGEFANFFGNTLSHELKQSSKDLVHFISLFKLDGFFDNKTLSSFLNMASKVPKNQIAKKEFVESMSTMLFPLITPKPKVEPSYNNNKNNNEMIVKSKIVKLSVKECLDDSTPCSRYVYELICSTTGINKDKLNNTSSELSSFSANDDDYDYSSVYATYQSYLYNEEVFERYLNVRSSYYFKVLPALIERNEKFMRGLKSSKCLSKIASKIVMNYSSHLIYAIFEEQTQIFTVLNSYITSFVAQKYKATLLSDPVKAFVSFWRAKELEPVYKKIVDSFGDNSATVMYVKTSIKFLKLLFTSYPSEFNDMALNMLYSKRSDLYEKMNSSLRGEFAELTFDLINSDNSNDSSENGKGGKHHVKQQVNQQKSRILFDDLENLEKNELFDPLLYSIYAQKMSKMTFIDQIKLNNLLINFMEHCDNISMFAVSKVAVDGLSHLKPDERSRMISEWTEKCARLMKAKIDGLSSKISEHDAKVSQAQLSQALNFLEISDADDGLKKIDCNENKMKKLSENLYENKNKEAMEPLAKTLDSCLKYV</sequence>
<dbReference type="PROSITE" id="PS00973">
    <property type="entry name" value="USP_2"/>
    <property type="match status" value="1"/>
</dbReference>
<accession>A0ABR2JWQ9</accession>
<dbReference type="SUPFAM" id="SSF54001">
    <property type="entry name" value="Cysteine proteinases"/>
    <property type="match status" value="1"/>
</dbReference>
<protein>
    <submittedName>
        <fullName evidence="3">Ubiquitin carboxyl-terminal hydrolase 34</fullName>
    </submittedName>
</protein>
<keyword evidence="4" id="KW-1185">Reference proteome</keyword>
<comment type="caution">
    <text evidence="3">The sequence shown here is derived from an EMBL/GenBank/DDBJ whole genome shotgun (WGS) entry which is preliminary data.</text>
</comment>
<feature type="domain" description="USP" evidence="2">
    <location>
        <begin position="1177"/>
        <end position="1499"/>
    </location>
</feature>
<feature type="region of interest" description="Disordered" evidence="1">
    <location>
        <begin position="775"/>
        <end position="812"/>
    </location>
</feature>
<dbReference type="PROSITE" id="PS50235">
    <property type="entry name" value="USP_3"/>
    <property type="match status" value="1"/>
</dbReference>
<dbReference type="GO" id="GO:0016787">
    <property type="term" value="F:hydrolase activity"/>
    <property type="evidence" value="ECO:0007669"/>
    <property type="project" value="UniProtKB-KW"/>
</dbReference>
<dbReference type="Gene3D" id="3.90.70.10">
    <property type="entry name" value="Cysteine proteinases"/>
    <property type="match status" value="1"/>
</dbReference>
<gene>
    <name evidence="3" type="ORF">M9Y10_045959</name>
</gene>
<evidence type="ECO:0000313" key="3">
    <source>
        <dbReference type="EMBL" id="KAK8883309.1"/>
    </source>
</evidence>
<evidence type="ECO:0000313" key="4">
    <source>
        <dbReference type="Proteomes" id="UP001470230"/>
    </source>
</evidence>
<evidence type="ECO:0000259" key="2">
    <source>
        <dbReference type="PROSITE" id="PS50235"/>
    </source>
</evidence>